<name>A0A543AUU9_9ACTN</name>
<proteinExistence type="predicted"/>
<comment type="caution">
    <text evidence="2">The sequence shown here is derived from an EMBL/GenBank/DDBJ whole genome shotgun (WGS) entry which is preliminary data.</text>
</comment>
<dbReference type="InterPro" id="IPR029058">
    <property type="entry name" value="AB_hydrolase_fold"/>
</dbReference>
<dbReference type="Pfam" id="PF06259">
    <property type="entry name" value="Abhydrolase_8"/>
    <property type="match status" value="1"/>
</dbReference>
<dbReference type="InParanoid" id="A0A543AUU9"/>
<evidence type="ECO:0000313" key="2">
    <source>
        <dbReference type="EMBL" id="TQL76311.1"/>
    </source>
</evidence>
<sequence length="547" mass="58283">MVSFQQLRQADTGTLRGAADGVRKLSRELDQFGSETDRNRIGLASSWSGMDADAAGQKLTTHIQDFQNTAQSYGKVDNIVSTLAGEIDGAKQLLESAVSMAPSIPGSVGQDGSVHVNWAALGPNPSPAAISRAQQNAQQVAGYIRDAVMRATAADQRAQSELVAVTGSANVRVSSGSGSATIPAEGTDPHQVKRWWDDLSLEQQQQLINSNPHEIGGLDGVPVTARDEANRIGLAQERTSVLEQHAAAEQRLKNIGMPAGDDYFSRREYDDARRDVSRLNDRIENINSIQEQLDRTDLHGSTERLHLIDYDSGFDGQAVISVGNPDTADNVVTHVPGTGADVPGIGGQVDRALAMQTDAATADPNRNTSTIIWLGYDAPDRVVPNAIFAHYYEDAAADLASFQQGLRATHEGPPSINTLMGHSYGASTVSHTAANHDLAIDNLIQVASPGGGNGVSMTANDYVAPGAENVWATRAGDDSIRWVSQIHGNDPIDFDFGGRVFPADDGGHGGYWDPNNQARGHIANIVTGQYDLVPEGRQDGAPRAFSR</sequence>
<protein>
    <submittedName>
        <fullName evidence="2">Alpha/beta hydrolase family protein</fullName>
    </submittedName>
</protein>
<dbReference type="EMBL" id="VFOW01000001">
    <property type="protein sequence ID" value="TQL76311.1"/>
    <property type="molecule type" value="Genomic_DNA"/>
</dbReference>
<dbReference type="GO" id="GO:0016787">
    <property type="term" value="F:hydrolase activity"/>
    <property type="evidence" value="ECO:0007669"/>
    <property type="project" value="UniProtKB-KW"/>
</dbReference>
<organism evidence="2 3">
    <name type="scientific">Stackebrandtia endophytica</name>
    <dbReference type="NCBI Taxonomy" id="1496996"/>
    <lineage>
        <taxon>Bacteria</taxon>
        <taxon>Bacillati</taxon>
        <taxon>Actinomycetota</taxon>
        <taxon>Actinomycetes</taxon>
        <taxon>Glycomycetales</taxon>
        <taxon>Glycomycetaceae</taxon>
        <taxon>Stackebrandtia</taxon>
    </lineage>
</organism>
<feature type="domain" description="DUF1023" evidence="1">
    <location>
        <begin position="316"/>
        <end position="485"/>
    </location>
</feature>
<dbReference type="OrthoDB" id="5969911at2"/>
<reference evidence="2 3" key="1">
    <citation type="submission" date="2019-06" db="EMBL/GenBank/DDBJ databases">
        <title>Sequencing the genomes of 1000 actinobacteria strains.</title>
        <authorList>
            <person name="Klenk H.-P."/>
        </authorList>
    </citation>
    <scope>NUCLEOTIDE SEQUENCE [LARGE SCALE GENOMIC DNA]</scope>
    <source>
        <strain evidence="2 3">DSM 45928</strain>
    </source>
</reference>
<dbReference type="Gene3D" id="1.20.1260.20">
    <property type="entry name" value="PPE superfamily"/>
    <property type="match status" value="1"/>
</dbReference>
<gene>
    <name evidence="2" type="ORF">FB566_1836</name>
</gene>
<evidence type="ECO:0000259" key="1">
    <source>
        <dbReference type="Pfam" id="PF06259"/>
    </source>
</evidence>
<dbReference type="InterPro" id="IPR010427">
    <property type="entry name" value="DUF1023"/>
</dbReference>
<dbReference type="Gene3D" id="3.40.50.1820">
    <property type="entry name" value="alpha/beta hydrolase"/>
    <property type="match status" value="1"/>
</dbReference>
<dbReference type="Proteomes" id="UP000317043">
    <property type="component" value="Unassembled WGS sequence"/>
</dbReference>
<dbReference type="InterPro" id="IPR038332">
    <property type="entry name" value="PPE_sf"/>
</dbReference>
<dbReference type="AlphaFoldDB" id="A0A543AUU9"/>
<keyword evidence="2" id="KW-0378">Hydrolase</keyword>
<evidence type="ECO:0000313" key="3">
    <source>
        <dbReference type="Proteomes" id="UP000317043"/>
    </source>
</evidence>
<dbReference type="SUPFAM" id="SSF53474">
    <property type="entry name" value="alpha/beta-Hydrolases"/>
    <property type="match status" value="1"/>
</dbReference>
<accession>A0A543AUU9</accession>
<dbReference type="RefSeq" id="WP_142037530.1">
    <property type="nucleotide sequence ID" value="NZ_JBHTGS010000001.1"/>
</dbReference>
<keyword evidence="3" id="KW-1185">Reference proteome</keyword>